<dbReference type="OMA" id="FYECSIK"/>
<feature type="compositionally biased region" description="Low complexity" evidence="1">
    <location>
        <begin position="1477"/>
        <end position="1487"/>
    </location>
</feature>
<dbReference type="GO" id="GO:0005777">
    <property type="term" value="C:peroxisome"/>
    <property type="evidence" value="ECO:0007669"/>
    <property type="project" value="InterPro"/>
</dbReference>
<name>D2VR30_NAEGR</name>
<dbReference type="PANTHER" id="PTHR14918">
    <property type="entry name" value="KICSTOR COMPLEX PROTEIN SZT2"/>
    <property type="match status" value="1"/>
</dbReference>
<sequence>MLTTSPTSPSTQQQPLELITSEDFLPLSQDDFHDENGGGPVLHHRSKRALSSSSIHMVHSNNIGRNVGAKHVFLKSQDYSLFRKSERLVWQLNHLHANINQLITKNHDGAAHEQVTSSPRSSMLSTTTTANSPTSPSLSNNNSKNIQVISVSIKTCKDLSVRKNRFLKNHQHVDSHHHHHNSSSMDESTTFTSGFMHSSEYSMDRNSMQNSPTTTISDESYLNQFPFTHDSIPRSMSIDQLHQATNSNIVRSISIDQIHYGGSNQQGGGVVILPPNFYNGNESSPKFNQFHGHLDTIETVSSTASTEEFTEDLGIELLPTSLVHTIYSKYGIVITVDISPSMLAIDTTTGEVLFDRVFKTISNILTHLTQPIIVPNYSEEILPELHVSCIAIGMAGRPVYCLFQDYHITSTNLVEVLGKVYQNLCETENMASNALRPSLKSLSETSDSKFNTYISDSILAFDFLPKDACPIFLLISDNVFNISDLTPETILSINQKDISFATINITNQSQGAYLYSYLPDSELVESFIACVDGYYIDYEYIEEVPSENDRKKTNALQHALLFRPTPVLAAENESLIISAGEGSVFTTQTDIKKDVKKGYCESEILAYSLNMTNVDSILKTRAKQGFKIMDLKYATNTDSLTKFKAEEEKLDYKSIKMSLLYRRNIEIIYRMQIERTDVLNEEQDLQMLSSSNFTNFALTKLKNFKIVVTITAFMHKSNQERFKMYLKKKNKELSFFKSVQDFIQKINIEDVLLEQYHNLADNCSCTNRTPIRKLDLSNINFEHEKDFLFDRQTLMLSPHNDEQHLHRSDSIIQKILTQIQSGTTEITTVQNHISILRSLCDNSWSSTKISDDFYILFLSEQDSTCYLYESVDDTSLLSMEEKDSCVSSGFCLLKLLSNFNSPIEIQFQFFNVSSFTISRIIRQFKEKITRTFHQKGISANFYVSEHFPDIASRLPNCREDESQYNQSLYSAPPHYTSYMKHKNWVWSVGGRLNVAGILSSIFSQRFSEGFSLVSSKQSIVFVKELEMMKRNAFNDAEYLSKLLVFYCIHILKKEKKLITELWIEPQSGYVTHSSGALSDSSQFYTDLCDNWFYNLDLQIISLFSTFECVVTACKSGKGNNNNIAVFQAEKNNLPTPFNLKGIVDRSEKQDLQFKVFKISSESESELCKKNNILLYDRLIKFLSNINDVELNIDRIPLNLNTKSRCFARVFETVGSERQKDFILTIVPAQVNGEELNFNIIVCECNEDQLLNIENLKRNEAIEKLVCSKNGPLNVKAHPMLMHEEEQAFSSSASYCDFVTNLHSYSLSYGVYKHLNQKLLVDRENIVSAVESCYEYREEIDLSEFFEAILLARSYFFEKGENGISPCESMAASFKAIIEKYFDDIRGTKYHYYLRESSIPKTKNQTTTTTNPKILKKKNSAKSFDHLEEIENEDFDAEASDDEISSFHSEEDEIHSISTSISAGARADTHPHSDHASDSLTDSSGSSLTDTFNSVELENSTIPVFMRMECVLSPIERDHDSWNELDNDSENISSTIKVPIKKLPIDKIASTIMSSKGEFAQVLSAFSKDEDSEDEEEEPESFTRSSMDLDWINSLNSVKTSLRLYCITLPPDKHFAAVNGFEPAKKDLLMMFRNHVTESQFAYARSVFDVEEDSSADVPTDEAAPYLDKGYLPRHIRRIMSRTNKRLQALISKEILNALLKTHPITSYSIKKVFDNIEKLPTTCYQKHSIPLFFIDPVEGLKLFHQEMAKCKNLVFKNIENHYILYFRKRNCCSKHTIFEDFDKACEQDATSDNNKYNLYKKELDDLEMVIFDNDIEMERSCLELPFWIILRVENKKSMSMLFYSPTALSTKHANDVVSVVFKAISVICKRVNTLLLLSNLHDTRLCSSLLLPFRKEKDKKALQNEINTLDKKLIRKDNEKPNPEKFKEGDFACRKTYEISFPLHSRLTTAMAINHLNQAVFNPFIVANRSEMFVYKERSGRVFYLQLVDGNKQVDVLSPTTEKSPEIPEQPEQSDQEFKTKLKDYSLSLSSMGQYLYAELDLKNKTSSIVLEVYGVYSPSAEITAQLRNLIEGKLSALTMNIISNLLLRNRQFKVTVEDLEFIRPLLQKPQKSVLINIPKFINNKLLFMLFLRNNMLTFMNQLYLSSSDDSTDSNNPQAYMSFTEDEDDDMVFKAWDFSFLFNSVTQNTFSRAMTSTVNCRGIACVQLTLLNQNGEMVTVFPPMKESYVCDLTGVSQLGNLQEEPANIPYTDFGAPILKKEGSNSDSEDEDDEVGTTTEVSSKSLSSENGKILFEFWKKGEVDIPSLLEKIVQTVNQSVIDYIVECGLFTNPLSLEGFNRYFLARLQTQAIKASRIDSPTLTEHRASIFLPLWEMGRFIGDLYNLLSVYSFKFRPVTFVSTDGRQNFVKYSRSEDFTEKYHLIDSNNVCFAMIAGNILVQNNDRVINIGENIKIGDIISLEGFNYRNSFKYNRKCCIVIILTSAELQVIAYNWKSPQFEKFKYHLHQTVSWLRCRAHLLNSILHQKLGLFYHSHSSNLVSIPSNPLNPSQSGKPQKEVQFAFNNIDLLIYNKQNAPVDPKTTTTIRRSTTTPSTPSTMNAPKQMPDVRGQIYNRFKTPQTTTPIQVATVEVKSEVAKPIRKEKKPQSSKNQFGSLLKGIYDLDKNPGRYLSRRTPVESKKDQLLIHGLHFKHIVHQNYKKKVEQQQVSKIYGFWNNKSYSTSLKSKDFQLIKNTSRLIHFCRVPLLFNPLRRILFDPSSFVSSSSAAIIQQMDLGNTSSFEDTQNNNLREIGYHRKVFESFLSEYVEYVKSLDISDVFLNPSEQNDIPSTPGAEPNLQISITREKQPKQPTPLVQVVGNQIIKLQPTTIYFQKQMDEGVLFLELGLDSIYAYLNVYVSDTVSQKPSGLMHNRSSSRGEFLKKVSQFKHSLHMNSFSYDFHLRNFLNYLTTDYSGFPPSLSFMCLLKDFAQFYPKPPPHTRNILHSHHIVFENSKDIADIMREKANIKASGNLERREILNDPFHFFFEYICKNSERYRVKFNQKSKECFILDTYISHDEADYSYSVIVTKSIENSTSHISPSSPMSEEMYENSTMNLTMYIVFADATNRHPYDSDVEGSKENMYKIVTQMAQQYERKLLNLLHSVKDSFKLDILWEMALNFKISENLFNDLDALWIKTPITDYDFTLSIFEANYIPWNDVISELWNIYGGERAGSIFKKDGTAQHLIITPDSSATGQNYLLHINYSILSNTISCYLCKKRLLQEPELLLELQQRSSSPKIEGVTIQDPRIPNDQEQDFIGTFVNRVCYVLYRLSF</sequence>
<dbReference type="RefSeq" id="XP_002673563.1">
    <property type="nucleotide sequence ID" value="XM_002673517.1"/>
</dbReference>
<keyword evidence="3" id="KW-1185">Reference proteome</keyword>
<dbReference type="OrthoDB" id="10252457at2759"/>
<accession>D2VR30</accession>
<dbReference type="Proteomes" id="UP000006671">
    <property type="component" value="Unassembled WGS sequence"/>
</dbReference>
<dbReference type="VEuPathDB" id="AmoebaDB:NAEGRDRAFT_58984"/>
<protein>
    <submittedName>
        <fullName evidence="2">Uncharacterized protein</fullName>
    </submittedName>
</protein>
<feature type="compositionally biased region" description="Low complexity" evidence="1">
    <location>
        <begin position="124"/>
        <end position="143"/>
    </location>
</feature>
<evidence type="ECO:0000313" key="3">
    <source>
        <dbReference type="Proteomes" id="UP000006671"/>
    </source>
</evidence>
<dbReference type="EMBL" id="GG738890">
    <property type="protein sequence ID" value="EFC40819.1"/>
    <property type="molecule type" value="Genomic_DNA"/>
</dbReference>
<dbReference type="eggNOG" id="ENOG502QPW4">
    <property type="taxonomic scope" value="Eukaryota"/>
</dbReference>
<feature type="compositionally biased region" description="Acidic residues" evidence="1">
    <location>
        <begin position="1430"/>
        <end position="1443"/>
    </location>
</feature>
<dbReference type="InterPro" id="IPR033228">
    <property type="entry name" value="SZT2"/>
</dbReference>
<feature type="compositionally biased region" description="Basic and acidic residues" evidence="1">
    <location>
        <begin position="1466"/>
        <end position="1476"/>
    </location>
</feature>
<dbReference type="InParanoid" id="D2VR30"/>
<dbReference type="KEGG" id="ngr:NAEGRDRAFT_58984"/>
<gene>
    <name evidence="2" type="ORF">NAEGRDRAFT_58984</name>
</gene>
<feature type="compositionally biased region" description="Basic residues" evidence="1">
    <location>
        <begin position="172"/>
        <end position="181"/>
    </location>
</feature>
<feature type="region of interest" description="Disordered" evidence="1">
    <location>
        <begin position="172"/>
        <end position="191"/>
    </location>
</feature>
<dbReference type="PANTHER" id="PTHR14918:SF3">
    <property type="entry name" value="KICSTOR COMPLEX PROTEIN SZT2"/>
    <property type="match status" value="1"/>
</dbReference>
<evidence type="ECO:0000256" key="1">
    <source>
        <dbReference type="SAM" id="MobiDB-lite"/>
    </source>
</evidence>
<feature type="compositionally biased region" description="Polar residues" evidence="1">
    <location>
        <begin position="114"/>
        <end position="123"/>
    </location>
</feature>
<feature type="region of interest" description="Disordered" evidence="1">
    <location>
        <begin position="109"/>
        <end position="143"/>
    </location>
</feature>
<proteinExistence type="predicted"/>
<organism evidence="3">
    <name type="scientific">Naegleria gruberi</name>
    <name type="common">Amoeba</name>
    <dbReference type="NCBI Taxonomy" id="5762"/>
    <lineage>
        <taxon>Eukaryota</taxon>
        <taxon>Discoba</taxon>
        <taxon>Heterolobosea</taxon>
        <taxon>Tetramitia</taxon>
        <taxon>Eutetramitia</taxon>
        <taxon>Vahlkampfiidae</taxon>
        <taxon>Naegleria</taxon>
    </lineage>
</organism>
<dbReference type="STRING" id="5762.D2VR30"/>
<feature type="region of interest" description="Disordered" evidence="1">
    <location>
        <begin position="2578"/>
        <end position="2604"/>
    </location>
</feature>
<feature type="compositionally biased region" description="Low complexity" evidence="1">
    <location>
        <begin position="2581"/>
        <end position="2597"/>
    </location>
</feature>
<feature type="region of interest" description="Disordered" evidence="1">
    <location>
        <begin position="1430"/>
        <end position="1487"/>
    </location>
</feature>
<feature type="region of interest" description="Disordered" evidence="1">
    <location>
        <begin position="2259"/>
        <end position="2282"/>
    </location>
</feature>
<dbReference type="GeneID" id="8864566"/>
<reference evidence="2 3" key="1">
    <citation type="journal article" date="2010" name="Cell">
        <title>The genome of Naegleria gruberi illuminates early eukaryotic versatility.</title>
        <authorList>
            <person name="Fritz-Laylin L.K."/>
            <person name="Prochnik S.E."/>
            <person name="Ginger M.L."/>
            <person name="Dacks J.B."/>
            <person name="Carpenter M.L."/>
            <person name="Field M.C."/>
            <person name="Kuo A."/>
            <person name="Paredez A."/>
            <person name="Chapman J."/>
            <person name="Pham J."/>
            <person name="Shu S."/>
            <person name="Neupane R."/>
            <person name="Cipriano M."/>
            <person name="Mancuso J."/>
            <person name="Tu H."/>
            <person name="Salamov A."/>
            <person name="Lindquist E."/>
            <person name="Shapiro H."/>
            <person name="Lucas S."/>
            <person name="Grigoriev I.V."/>
            <person name="Cande W.Z."/>
            <person name="Fulton C."/>
            <person name="Rokhsar D.S."/>
            <person name="Dawson S.C."/>
        </authorList>
    </citation>
    <scope>NUCLEOTIDE SEQUENCE [LARGE SCALE GENOMIC DNA]</scope>
    <source>
        <strain evidence="2 3">NEG-M</strain>
    </source>
</reference>
<evidence type="ECO:0000313" key="2">
    <source>
        <dbReference type="EMBL" id="EFC40819.1"/>
    </source>
</evidence>